<dbReference type="Pfam" id="PF10613">
    <property type="entry name" value="Lig_chan-Glu_bd"/>
    <property type="match status" value="2"/>
</dbReference>
<evidence type="ECO:0000259" key="18">
    <source>
        <dbReference type="SMART" id="SM00079"/>
    </source>
</evidence>
<organism evidence="19 20">
    <name type="scientific">Pyrus ussuriensis x Pyrus communis</name>
    <dbReference type="NCBI Taxonomy" id="2448454"/>
    <lineage>
        <taxon>Eukaryota</taxon>
        <taxon>Viridiplantae</taxon>
        <taxon>Streptophyta</taxon>
        <taxon>Embryophyta</taxon>
        <taxon>Tracheophyta</taxon>
        <taxon>Spermatophyta</taxon>
        <taxon>Magnoliopsida</taxon>
        <taxon>eudicotyledons</taxon>
        <taxon>Gunneridae</taxon>
        <taxon>Pentapetalae</taxon>
        <taxon>rosids</taxon>
        <taxon>fabids</taxon>
        <taxon>Rosales</taxon>
        <taxon>Rosaceae</taxon>
        <taxon>Amygdaloideae</taxon>
        <taxon>Maleae</taxon>
        <taxon>Pyrus</taxon>
    </lineage>
</organism>
<dbReference type="EMBL" id="SMOL01000148">
    <property type="protein sequence ID" value="KAB2627985.1"/>
    <property type="molecule type" value="Genomic_DNA"/>
</dbReference>
<dbReference type="FunFam" id="3.40.50.2300:FF:000758">
    <property type="entry name" value="Glutamate receptor"/>
    <property type="match status" value="2"/>
</dbReference>
<dbReference type="CDD" id="cd19990">
    <property type="entry name" value="PBP1_GABAb_receptor_plant"/>
    <property type="match status" value="2"/>
</dbReference>
<keyword evidence="6 17" id="KW-0732">Signal</keyword>
<dbReference type="SUPFAM" id="SSF53850">
    <property type="entry name" value="Periplasmic binding protein-like II"/>
    <property type="match status" value="2"/>
</dbReference>
<comment type="subcellular location">
    <subcellularLocation>
        <location evidence="1">Membrane</location>
        <topology evidence="1">Multi-pass membrane protein</topology>
    </subcellularLocation>
</comment>
<comment type="subunit">
    <text evidence="3">May form heteromers.</text>
</comment>
<evidence type="ECO:0000256" key="13">
    <source>
        <dbReference type="ARBA" id="ARBA00023303"/>
    </source>
</evidence>
<reference evidence="20" key="2">
    <citation type="submission" date="2019-10" db="EMBL/GenBank/DDBJ databases">
        <title>A de novo genome assembly of a pear dwarfing rootstock.</title>
        <authorList>
            <person name="Wang F."/>
            <person name="Wang J."/>
            <person name="Li S."/>
            <person name="Zhang Y."/>
            <person name="Fang M."/>
            <person name="Ma L."/>
            <person name="Zhao Y."/>
            <person name="Jiang S."/>
        </authorList>
    </citation>
    <scope>NUCLEOTIDE SEQUENCE [LARGE SCALE GENOMIC DNA]</scope>
</reference>
<evidence type="ECO:0000313" key="20">
    <source>
        <dbReference type="Proteomes" id="UP000327157"/>
    </source>
</evidence>
<evidence type="ECO:0000256" key="15">
    <source>
        <dbReference type="SAM" id="MobiDB-lite"/>
    </source>
</evidence>
<evidence type="ECO:0000256" key="16">
    <source>
        <dbReference type="SAM" id="Phobius"/>
    </source>
</evidence>
<evidence type="ECO:0000256" key="10">
    <source>
        <dbReference type="ARBA" id="ARBA00023170"/>
    </source>
</evidence>
<dbReference type="GO" id="GO:0016020">
    <property type="term" value="C:membrane"/>
    <property type="evidence" value="ECO:0007669"/>
    <property type="project" value="UniProtKB-SubCell"/>
</dbReference>
<feature type="transmembrane region" description="Helical" evidence="16">
    <location>
        <begin position="1142"/>
        <end position="1161"/>
    </location>
</feature>
<evidence type="ECO:0000256" key="6">
    <source>
        <dbReference type="ARBA" id="ARBA00022729"/>
    </source>
</evidence>
<keyword evidence="11" id="KW-0325">Glycoprotein</keyword>
<keyword evidence="10 19" id="KW-0675">Receptor</keyword>
<keyword evidence="12" id="KW-1071">Ligand-gated ion channel</keyword>
<keyword evidence="4" id="KW-0813">Transport</keyword>
<protein>
    <submittedName>
        <fullName evidence="19">Glutamate receptor 2.8-like</fullName>
    </submittedName>
</protein>
<evidence type="ECO:0000256" key="8">
    <source>
        <dbReference type="ARBA" id="ARBA00023065"/>
    </source>
</evidence>
<dbReference type="InterPro" id="IPR001320">
    <property type="entry name" value="Iontro_rcpt_C"/>
</dbReference>
<comment type="function">
    <text evidence="14">Glutamate-gated receptor that probably acts as a non-selective cation channel. May be involved in light-signal transduction and calcium homeostasis via the regulation of calcium influx into cells.</text>
</comment>
<keyword evidence="13" id="KW-0407">Ion channel</keyword>
<dbReference type="InterPro" id="IPR015683">
    <property type="entry name" value="Ionotropic_Glu_rcpt"/>
</dbReference>
<sequence length="1442" mass="160429">MGTVKKLCMVVLCFLFLLSWIFNVAAVAAVENTTIQVNVGVVVDLDQPNQSGKMYLSCIKMAIEDFYTSHAHFKTRLVLNTRDSKQSVVGAAAAALDLIRNVEVQAILGPVTSMQASFVVNLGDQAHVPILSFSATSPSLTSLQSPYFFRITQTDSHQVKAISAIVKNFGWRQVVPIYVDNTYGEGVIPFLIDALQEVDAHVPYRSVIPASATDVQIEKELHKLMTMQTRVFIVHMLPNLCTKLFAKAKEVGMMRKGYVWIMTNGVGNRLWAISPLDLNSMQGVLGVETDVPRTEKLKNFKMRWKRRFQQDNPAIIDVDVDAFGFRAYDAAFALAFAVEEVGFNTNSDFQKRNDSVNSTDLDTFEVSQYGLKLSQAISNTSFKGIAGDFRLDDGQLQASNFKIVNVNGDGVRTIAFWTPENGMVKTLNSTNTSKLSTSKCNLSPIIWPGDSLSVPKGWEIPTNDKKLRIGVPVKIGFSEFVKVTKNPSTNTTEVTGFSIDVFEAAVEVLPYALPFEFIPFENSNGTMAGTYNDLVYQVYLEKYDAAVRDITIRGKRSSYVDFTLPFTESGVSTIVPIIDNNTLDLIKNVQVQAIIGPASSMQANFLINLGQKAQVPIISYSATSPSLTSIRSTYFIRAAQNDSSQVKAISAIIQAFGWREVVPIYVQNEYGEGVIPYLSDALQEVDARIPYRTVISPTATDDQIATELYKLKGMQTQVFIVHMLPSLGLRIFNKAKEIGMMKAGYAWIMTDGMTNRFSSINSSGVENMQGVLGIKTYYPNSKGLESFRVRWKGKFQQDNPTVHDVKLDVFGLWAYDAAWALAMAAEKVGAKNFSFGKKNTSGNSSNTDLERFGVSQNGPQLVKELSGTNFKGLSGDFNLFNGQLQSSTFEIVNVIGSGEKPIGFWTPRDGLQRNLNLKKTSKYSTSNASLGSIIWPGDTTSAPKGWQIPTPDTKLRILVPVKQGFLEFVNVTHDPRTNTTTVNGGYCISIFESVIKLLPYAVPYELIPYARPNGSAAGNYNDLVNEVYLKNYDAAVGDITIRANRSLYVDFTLPYTESGVSMIVPIKDNKNKNAWVFLKPLTWDLWVTSGCFFIFIGFVVWVLEHRINEDFRGPPHHQIGTSFWFSFSTMVFAHRERVVSNLARFVVIIWCFVVLILTQSYTASLTSLLTVQQLQPTVTDVNLLLKNRDSVAYLSGSFVLGILKQLGFPDDRLVTYDTPEELHKLFQNGSNKHGISAAFDETPYMKLFLAKYCSKYTLVEPTFKADGFAFVFPNGSPLARDVSRAILNVTEGDKMKKIEKMLFHNQSSCADPNSVVSPNSLSLESFWGLFLIAGVASTLALLIFAAMFLYEHKGIFSQLDPEASLWRKFCVMLRIYDKKDLNSFTFKKGELKGNTIFPPSPSVYSNDTESRDVFEEQIRTPSTEHGGFSHSDCSPRPYEIAR</sequence>
<evidence type="ECO:0000313" key="19">
    <source>
        <dbReference type="EMBL" id="KAB2627985.1"/>
    </source>
</evidence>
<dbReference type="InterPro" id="IPR044440">
    <property type="entry name" value="GABAb_receptor_plant_PBP1"/>
</dbReference>
<feature type="transmembrane region" description="Helical" evidence="16">
    <location>
        <begin position="1326"/>
        <end position="1350"/>
    </location>
</feature>
<name>A0A5N5HJH1_9ROSA</name>
<keyword evidence="7 16" id="KW-1133">Transmembrane helix</keyword>
<keyword evidence="20" id="KW-1185">Reference proteome</keyword>
<dbReference type="InterPro" id="IPR001828">
    <property type="entry name" value="ANF_lig-bd_rcpt"/>
</dbReference>
<dbReference type="SMART" id="SM00079">
    <property type="entry name" value="PBPe"/>
    <property type="match status" value="1"/>
</dbReference>
<dbReference type="Gene3D" id="3.40.50.2300">
    <property type="match status" value="4"/>
</dbReference>
<dbReference type="GO" id="GO:0015276">
    <property type="term" value="F:ligand-gated monoatomic ion channel activity"/>
    <property type="evidence" value="ECO:0007669"/>
    <property type="project" value="InterPro"/>
</dbReference>
<comment type="similarity">
    <text evidence="2">Belongs to the glutamate-gated ion channel (TC 1.A.10.1) family.</text>
</comment>
<dbReference type="CDD" id="cd13686">
    <property type="entry name" value="GluR_Plant"/>
    <property type="match status" value="1"/>
</dbReference>
<dbReference type="Proteomes" id="UP000327157">
    <property type="component" value="Chromosome 8"/>
</dbReference>
<dbReference type="FunFam" id="3.40.190.10:FF:000103">
    <property type="entry name" value="Glutamate receptor"/>
    <property type="match status" value="2"/>
</dbReference>
<dbReference type="Pfam" id="PF00060">
    <property type="entry name" value="Lig_chan"/>
    <property type="match status" value="1"/>
</dbReference>
<accession>A0A5N5HJH1</accession>
<comment type="caution">
    <text evidence="19">The sequence shown here is derived from an EMBL/GenBank/DDBJ whole genome shotgun (WGS) entry which is preliminary data.</text>
</comment>
<dbReference type="Gene3D" id="1.10.287.70">
    <property type="match status" value="1"/>
</dbReference>
<dbReference type="Pfam" id="PF01094">
    <property type="entry name" value="ANF_receptor"/>
    <property type="match status" value="2"/>
</dbReference>
<keyword evidence="9 16" id="KW-0472">Membrane</keyword>
<dbReference type="InterPro" id="IPR028082">
    <property type="entry name" value="Peripla_BP_I"/>
</dbReference>
<evidence type="ECO:0000256" key="3">
    <source>
        <dbReference type="ARBA" id="ARBA00011095"/>
    </source>
</evidence>
<feature type="transmembrane region" description="Helical" evidence="16">
    <location>
        <begin position="1083"/>
        <end position="1103"/>
    </location>
</feature>
<dbReference type="InterPro" id="IPR019594">
    <property type="entry name" value="Glu/Gly-bd"/>
</dbReference>
<feature type="chain" id="PRO_5024415046" evidence="17">
    <location>
        <begin position="30"/>
        <end position="1442"/>
    </location>
</feature>
<dbReference type="PANTHER" id="PTHR34836:SF1">
    <property type="entry name" value="OS09G0428600 PROTEIN"/>
    <property type="match status" value="1"/>
</dbReference>
<evidence type="ECO:0000256" key="17">
    <source>
        <dbReference type="SAM" id="SignalP"/>
    </source>
</evidence>
<evidence type="ECO:0000256" key="7">
    <source>
        <dbReference type="ARBA" id="ARBA00022989"/>
    </source>
</evidence>
<evidence type="ECO:0000256" key="5">
    <source>
        <dbReference type="ARBA" id="ARBA00022692"/>
    </source>
</evidence>
<evidence type="ECO:0000256" key="14">
    <source>
        <dbReference type="ARBA" id="ARBA00049638"/>
    </source>
</evidence>
<dbReference type="OrthoDB" id="5984008at2759"/>
<dbReference type="FunFam" id="1.10.287.70:FF:000037">
    <property type="entry name" value="Glutamate receptor"/>
    <property type="match status" value="1"/>
</dbReference>
<feature type="signal peptide" evidence="17">
    <location>
        <begin position="1"/>
        <end position="29"/>
    </location>
</feature>
<dbReference type="Gene3D" id="3.40.190.10">
    <property type="entry name" value="Periplasmic binding protein-like II"/>
    <property type="match status" value="3"/>
</dbReference>
<dbReference type="FunFam" id="3.40.50.2300:FF:000169">
    <property type="entry name" value="Glutamate receptor"/>
    <property type="match status" value="2"/>
</dbReference>
<evidence type="ECO:0000256" key="2">
    <source>
        <dbReference type="ARBA" id="ARBA00008685"/>
    </source>
</evidence>
<proteinExistence type="inferred from homology"/>
<reference evidence="19 20" key="1">
    <citation type="submission" date="2019-09" db="EMBL/GenBank/DDBJ databases">
        <authorList>
            <person name="Ou C."/>
        </authorList>
    </citation>
    <scope>NUCLEOTIDE SEQUENCE [LARGE SCALE GENOMIC DNA]</scope>
    <source>
        <strain evidence="19">S2</strain>
        <tissue evidence="19">Leaf</tissue>
    </source>
</reference>
<keyword evidence="5 16" id="KW-0812">Transmembrane</keyword>
<dbReference type="SUPFAM" id="SSF53822">
    <property type="entry name" value="Periplasmic binding protein-like I"/>
    <property type="match status" value="2"/>
</dbReference>
<keyword evidence="8" id="KW-0406">Ion transport</keyword>
<evidence type="ECO:0000256" key="4">
    <source>
        <dbReference type="ARBA" id="ARBA00022448"/>
    </source>
</evidence>
<gene>
    <name evidence="19" type="ORF">D8674_032780</name>
</gene>
<reference evidence="19 20" key="3">
    <citation type="submission" date="2019-11" db="EMBL/GenBank/DDBJ databases">
        <title>A de novo genome assembly of a pear dwarfing rootstock.</title>
        <authorList>
            <person name="Wang F."/>
            <person name="Wang J."/>
            <person name="Li S."/>
            <person name="Zhang Y."/>
            <person name="Fang M."/>
            <person name="Ma L."/>
            <person name="Zhao Y."/>
            <person name="Jiang S."/>
        </authorList>
    </citation>
    <scope>NUCLEOTIDE SEQUENCE [LARGE SCALE GENOMIC DNA]</scope>
    <source>
        <strain evidence="19">S2</strain>
        <tissue evidence="19">Leaf</tissue>
    </source>
</reference>
<evidence type="ECO:0000256" key="11">
    <source>
        <dbReference type="ARBA" id="ARBA00023180"/>
    </source>
</evidence>
<evidence type="ECO:0000256" key="1">
    <source>
        <dbReference type="ARBA" id="ARBA00004141"/>
    </source>
</evidence>
<evidence type="ECO:0000256" key="12">
    <source>
        <dbReference type="ARBA" id="ARBA00023286"/>
    </source>
</evidence>
<dbReference type="PANTHER" id="PTHR34836">
    <property type="entry name" value="OS06G0188250 PROTEIN"/>
    <property type="match status" value="1"/>
</dbReference>
<evidence type="ECO:0000256" key="9">
    <source>
        <dbReference type="ARBA" id="ARBA00023136"/>
    </source>
</evidence>
<feature type="domain" description="Ionotropic glutamate receptor C-terminal" evidence="18">
    <location>
        <begin position="954"/>
        <end position="1305"/>
    </location>
</feature>
<feature type="region of interest" description="Disordered" evidence="15">
    <location>
        <begin position="1419"/>
        <end position="1442"/>
    </location>
</feature>